<comment type="caution">
    <text evidence="1">The sequence shown here is derived from an EMBL/GenBank/DDBJ whole genome shotgun (WGS) entry which is preliminary data.</text>
</comment>
<reference evidence="1 2" key="1">
    <citation type="journal article" date="2014" name="J. Microbiol.">
        <title>Diaminobutyricibacter tongyongensis gen. nov., sp. nov. and Homoserinibacter gongjuensis gen. nov., sp. nov. belong to the family Microbacteriaceae.</title>
        <authorList>
            <person name="Kim S.J."/>
            <person name="Ahn J.H."/>
            <person name="Weon H.Y."/>
            <person name="Hamada M."/>
            <person name="Suzuki K."/>
            <person name="Kwon S.W."/>
        </authorList>
    </citation>
    <scope>NUCLEOTIDE SEQUENCE [LARGE SCALE GENOMIC DNA]</scope>
    <source>
        <strain evidence="1 2">NBRC 108724</strain>
    </source>
</reference>
<organism evidence="1 2">
    <name type="scientific">Leifsonia tongyongensis</name>
    <dbReference type="NCBI Taxonomy" id="1268043"/>
    <lineage>
        <taxon>Bacteria</taxon>
        <taxon>Bacillati</taxon>
        <taxon>Actinomycetota</taxon>
        <taxon>Actinomycetes</taxon>
        <taxon>Micrococcales</taxon>
        <taxon>Microbacteriaceae</taxon>
        <taxon>Leifsonia</taxon>
    </lineage>
</organism>
<keyword evidence="2" id="KW-1185">Reference proteome</keyword>
<accession>A0A6L9XYR1</accession>
<dbReference type="EMBL" id="JAAGWY010000002">
    <property type="protein sequence ID" value="NEN06579.1"/>
    <property type="molecule type" value="Genomic_DNA"/>
</dbReference>
<sequence length="226" mass="24132">MPTSSDPEVLVPILSAGKHRNPRRGACFMEFASYLAGERWSDHPSCTHPGLANLARAVNDTISNKARNTLAPLIPSVIGLTTTDPRLEIIIALHVASAALPIASEARQDSLAVGAIVCDAVLTRMGGAPSGTEAPIAEALHSAPAAEAWAREFLGRYQTKLPESTTPRQTQALVLSAVDGIAHAFVDDRDERLRSLLISTIDVSKRFISLEQPVRSMVREPIGSPS</sequence>
<dbReference type="Proteomes" id="UP000474967">
    <property type="component" value="Unassembled WGS sequence"/>
</dbReference>
<protein>
    <submittedName>
        <fullName evidence="1">Uncharacterized protein</fullName>
    </submittedName>
</protein>
<gene>
    <name evidence="1" type="ORF">G3T36_11945</name>
</gene>
<evidence type="ECO:0000313" key="2">
    <source>
        <dbReference type="Proteomes" id="UP000474967"/>
    </source>
</evidence>
<proteinExistence type="predicted"/>
<dbReference type="RefSeq" id="WP_163289983.1">
    <property type="nucleotide sequence ID" value="NZ_JAAGWY010000002.1"/>
</dbReference>
<name>A0A6L9XYR1_9MICO</name>
<evidence type="ECO:0000313" key="1">
    <source>
        <dbReference type="EMBL" id="NEN06579.1"/>
    </source>
</evidence>
<dbReference type="AlphaFoldDB" id="A0A6L9XYR1"/>